<organism evidence="8 9">
    <name type="scientific">Salinimonas sediminis</name>
    <dbReference type="NCBI Taxonomy" id="2303538"/>
    <lineage>
        <taxon>Bacteria</taxon>
        <taxon>Pseudomonadati</taxon>
        <taxon>Pseudomonadota</taxon>
        <taxon>Gammaproteobacteria</taxon>
        <taxon>Alteromonadales</taxon>
        <taxon>Alteromonadaceae</taxon>
        <taxon>Alteromonas/Salinimonas group</taxon>
        <taxon>Salinimonas</taxon>
    </lineage>
</organism>
<evidence type="ECO:0000259" key="7">
    <source>
        <dbReference type="SMART" id="SM00226"/>
    </source>
</evidence>
<feature type="active site" evidence="6">
    <location>
        <position position="56"/>
    </location>
</feature>
<dbReference type="EMBL" id="CP031769">
    <property type="protein sequence ID" value="AXR07335.1"/>
    <property type="molecule type" value="Genomic_DNA"/>
</dbReference>
<dbReference type="PRINTS" id="PR00719">
    <property type="entry name" value="LMWPTPASE"/>
</dbReference>
<comment type="catalytic activity">
    <reaction evidence="5">
        <text>O-phospho-L-tyrosyl-[protein] + H2O = L-tyrosyl-[protein] + phosphate</text>
        <dbReference type="Rhea" id="RHEA:10684"/>
        <dbReference type="Rhea" id="RHEA-COMP:10136"/>
        <dbReference type="Rhea" id="RHEA-COMP:20101"/>
        <dbReference type="ChEBI" id="CHEBI:15377"/>
        <dbReference type="ChEBI" id="CHEBI:43474"/>
        <dbReference type="ChEBI" id="CHEBI:46858"/>
        <dbReference type="ChEBI" id="CHEBI:61978"/>
        <dbReference type="EC" id="3.1.3.48"/>
    </reaction>
</comment>
<gene>
    <name evidence="8" type="ORF">D0Y50_13855</name>
</gene>
<dbReference type="GO" id="GO:0004725">
    <property type="term" value="F:protein tyrosine phosphatase activity"/>
    <property type="evidence" value="ECO:0007669"/>
    <property type="project" value="UniProtKB-EC"/>
</dbReference>
<dbReference type="AlphaFoldDB" id="A0A346NP78"/>
<evidence type="ECO:0000256" key="2">
    <source>
        <dbReference type="ARBA" id="ARBA00013064"/>
    </source>
</evidence>
<dbReference type="SMART" id="SM00226">
    <property type="entry name" value="LMWPc"/>
    <property type="match status" value="1"/>
</dbReference>
<protein>
    <recommendedName>
        <fullName evidence="2">protein-tyrosine-phosphatase</fullName>
        <ecNumber evidence="2">3.1.3.48</ecNumber>
    </recommendedName>
</protein>
<accession>A0A346NP78</accession>
<reference evidence="8 9" key="1">
    <citation type="submission" date="2018-08" db="EMBL/GenBank/DDBJ databases">
        <title>Salinimonas sediminis sp. nov., a piezophilic bacterium isolated from a deep-sea sediment sample from the New Britain Trench.</title>
        <authorList>
            <person name="Cao J."/>
        </authorList>
    </citation>
    <scope>NUCLEOTIDE SEQUENCE [LARGE SCALE GENOMIC DNA]</scope>
    <source>
        <strain evidence="8 9">N102</strain>
    </source>
</reference>
<keyword evidence="9" id="KW-1185">Reference proteome</keyword>
<comment type="similarity">
    <text evidence="1">Belongs to the low molecular weight phosphotyrosine protein phosphatase family.</text>
</comment>
<sequence>MNYNQYIADTYGSKRGLARYIKFNMQNKLGVYASANKKQVKGAQRLIYICSGNICRSPFGEAVAIKAGFPAISFGLHCRGNDEAFAKTLDYAKRHNYPLTEHRSAKMSDYVPQPNDLLIVMEPAHLQELNALYPQQKKVLLGLFAKPPTVYLHDPFNTNQVFFDKCMQQIEHATLSLIQAIQK</sequence>
<feature type="active site" description="Proton donor" evidence="6">
    <location>
        <position position="154"/>
    </location>
</feature>
<feature type="domain" description="Phosphotyrosine protein phosphatase I" evidence="7">
    <location>
        <begin position="44"/>
        <end position="180"/>
    </location>
</feature>
<keyword evidence="4" id="KW-0904">Protein phosphatase</keyword>
<evidence type="ECO:0000313" key="8">
    <source>
        <dbReference type="EMBL" id="AXR07335.1"/>
    </source>
</evidence>
<evidence type="ECO:0000256" key="1">
    <source>
        <dbReference type="ARBA" id="ARBA00011063"/>
    </source>
</evidence>
<dbReference type="Proteomes" id="UP000262073">
    <property type="component" value="Chromosome"/>
</dbReference>
<dbReference type="SUPFAM" id="SSF52788">
    <property type="entry name" value="Phosphotyrosine protein phosphatases I"/>
    <property type="match status" value="1"/>
</dbReference>
<dbReference type="Gene3D" id="3.40.50.2300">
    <property type="match status" value="1"/>
</dbReference>
<evidence type="ECO:0000256" key="4">
    <source>
        <dbReference type="ARBA" id="ARBA00022912"/>
    </source>
</evidence>
<dbReference type="InterPro" id="IPR023485">
    <property type="entry name" value="Ptyr_pPase"/>
</dbReference>
<dbReference type="PANTHER" id="PTHR11717">
    <property type="entry name" value="LOW MOLECULAR WEIGHT PROTEIN TYROSINE PHOSPHATASE"/>
    <property type="match status" value="1"/>
</dbReference>
<evidence type="ECO:0000256" key="5">
    <source>
        <dbReference type="ARBA" id="ARBA00051722"/>
    </source>
</evidence>
<evidence type="ECO:0000256" key="6">
    <source>
        <dbReference type="PIRSR" id="PIRSR617867-1"/>
    </source>
</evidence>
<feature type="active site" description="Nucleophile" evidence="6">
    <location>
        <position position="50"/>
    </location>
</feature>
<dbReference type="PANTHER" id="PTHR11717:SF31">
    <property type="entry name" value="LOW MOLECULAR WEIGHT PROTEIN-TYROSINE-PHOSPHATASE ETP-RELATED"/>
    <property type="match status" value="1"/>
</dbReference>
<evidence type="ECO:0000313" key="9">
    <source>
        <dbReference type="Proteomes" id="UP000262073"/>
    </source>
</evidence>
<proteinExistence type="inferred from homology"/>
<dbReference type="InterPro" id="IPR017867">
    <property type="entry name" value="Tyr_phospatase_low_mol_wt"/>
</dbReference>
<dbReference type="EC" id="3.1.3.48" evidence="2"/>
<evidence type="ECO:0000256" key="3">
    <source>
        <dbReference type="ARBA" id="ARBA00022801"/>
    </source>
</evidence>
<dbReference type="Pfam" id="PF01451">
    <property type="entry name" value="LMWPc"/>
    <property type="match status" value="1"/>
</dbReference>
<dbReference type="InterPro" id="IPR050438">
    <property type="entry name" value="LMW_PTPase"/>
</dbReference>
<keyword evidence="3" id="KW-0378">Hydrolase</keyword>
<dbReference type="KEGG" id="salm:D0Y50_13855"/>
<name>A0A346NP78_9ALTE</name>
<dbReference type="InterPro" id="IPR036196">
    <property type="entry name" value="Ptyr_pPase_sf"/>
</dbReference>